<gene>
    <name evidence="7" type="ORF">BI344_14805</name>
    <name evidence="6" type="ORF">BI347_14540</name>
</gene>
<evidence type="ECO:0000313" key="6">
    <source>
        <dbReference type="EMBL" id="OHX14588.1"/>
    </source>
</evidence>
<dbReference type="Proteomes" id="UP000180280">
    <property type="component" value="Unassembled WGS sequence"/>
</dbReference>
<protein>
    <submittedName>
        <fullName evidence="6">(2Fe-2S)-binding protein</fullName>
    </submittedName>
</protein>
<dbReference type="InterPro" id="IPR017941">
    <property type="entry name" value="Rieske_2Fe-2S"/>
</dbReference>
<dbReference type="Proteomes" id="UP000180088">
    <property type="component" value="Unassembled WGS sequence"/>
</dbReference>
<keyword evidence="3" id="KW-0408">Iron</keyword>
<proteinExistence type="predicted"/>
<keyword evidence="2" id="KW-0479">Metal-binding</keyword>
<comment type="caution">
    <text evidence="6">The sequence shown here is derived from an EMBL/GenBank/DDBJ whole genome shotgun (WGS) entry which is preliminary data.</text>
</comment>
<evidence type="ECO:0000313" key="7">
    <source>
        <dbReference type="EMBL" id="OHX20626.1"/>
    </source>
</evidence>
<dbReference type="EMBL" id="MKCT01000015">
    <property type="protein sequence ID" value="OHX20626.1"/>
    <property type="molecule type" value="Genomic_DNA"/>
</dbReference>
<dbReference type="OrthoDB" id="9794779at2"/>
<dbReference type="RefSeq" id="WP_071112414.1">
    <property type="nucleotide sequence ID" value="NZ_MKCS01000001.1"/>
</dbReference>
<dbReference type="Gene3D" id="2.102.10.10">
    <property type="entry name" value="Rieske [2Fe-2S] iron-sulphur domain"/>
    <property type="match status" value="1"/>
</dbReference>
<dbReference type="GO" id="GO:0051537">
    <property type="term" value="F:2 iron, 2 sulfur cluster binding"/>
    <property type="evidence" value="ECO:0007669"/>
    <property type="project" value="UniProtKB-KW"/>
</dbReference>
<dbReference type="PROSITE" id="PS51296">
    <property type="entry name" value="RIESKE"/>
    <property type="match status" value="1"/>
</dbReference>
<sequence>MAAAKTCLICPAANLLDSGPAHRFEIEQPDGSRLPAFAIRYQGKVHAYLNRCRHIPVELDLEDGKMFDLTGHYLICSMHGARYHPDTGYCSWGPCRGQSLTQLEVIEQNGQVWLNVMPD</sequence>
<organism evidence="6 8">
    <name type="scientific">Chromobacterium sphagni</name>
    <dbReference type="NCBI Taxonomy" id="1903179"/>
    <lineage>
        <taxon>Bacteria</taxon>
        <taxon>Pseudomonadati</taxon>
        <taxon>Pseudomonadota</taxon>
        <taxon>Betaproteobacteria</taxon>
        <taxon>Neisseriales</taxon>
        <taxon>Chromobacteriaceae</taxon>
        <taxon>Chromobacterium</taxon>
    </lineage>
</organism>
<dbReference type="SUPFAM" id="SSF50022">
    <property type="entry name" value="ISP domain"/>
    <property type="match status" value="1"/>
</dbReference>
<feature type="domain" description="Rieske" evidence="5">
    <location>
        <begin position="42"/>
        <end position="114"/>
    </location>
</feature>
<keyword evidence="4" id="KW-0411">Iron-sulfur</keyword>
<dbReference type="EMBL" id="MKCS01000001">
    <property type="protein sequence ID" value="OHX14588.1"/>
    <property type="molecule type" value="Genomic_DNA"/>
</dbReference>
<evidence type="ECO:0000256" key="4">
    <source>
        <dbReference type="ARBA" id="ARBA00023014"/>
    </source>
</evidence>
<dbReference type="AlphaFoldDB" id="A0A1S1X536"/>
<dbReference type="PANTHER" id="PTHR40261:SF1">
    <property type="entry name" value="RIESKE DOMAIN-CONTAINING PROTEIN"/>
    <property type="match status" value="1"/>
</dbReference>
<evidence type="ECO:0000256" key="1">
    <source>
        <dbReference type="ARBA" id="ARBA00022714"/>
    </source>
</evidence>
<keyword evidence="9" id="KW-1185">Reference proteome</keyword>
<reference evidence="8 9" key="1">
    <citation type="submission" date="2016-09" db="EMBL/GenBank/DDBJ databases">
        <title>Chromobacterium muskegensis sp. nov., an insecticidal bacterium isolated from Sphagnum bogs.</title>
        <authorList>
            <person name="Sparks M.E."/>
            <person name="Blackburn M.B."/>
            <person name="Gundersen-Rindal D.E."/>
            <person name="Mitchell A."/>
            <person name="Farrar R."/>
            <person name="Kuhar D."/>
        </authorList>
    </citation>
    <scope>NUCLEOTIDE SEQUENCE [LARGE SCALE GENOMIC DNA]</scope>
    <source>
        <strain evidence="7 9">14B-1</strain>
        <strain evidence="6 8">37-2</strain>
    </source>
</reference>
<dbReference type="InterPro" id="IPR036922">
    <property type="entry name" value="Rieske_2Fe-2S_sf"/>
</dbReference>
<dbReference type="GO" id="GO:0046872">
    <property type="term" value="F:metal ion binding"/>
    <property type="evidence" value="ECO:0007669"/>
    <property type="project" value="UniProtKB-KW"/>
</dbReference>
<evidence type="ECO:0000256" key="3">
    <source>
        <dbReference type="ARBA" id="ARBA00023004"/>
    </source>
</evidence>
<dbReference type="STRING" id="1903179.BI347_14540"/>
<name>A0A1S1X536_9NEIS</name>
<evidence type="ECO:0000259" key="5">
    <source>
        <dbReference type="PROSITE" id="PS51296"/>
    </source>
</evidence>
<dbReference type="PANTHER" id="PTHR40261">
    <property type="match status" value="1"/>
</dbReference>
<evidence type="ECO:0000313" key="8">
    <source>
        <dbReference type="Proteomes" id="UP000180088"/>
    </source>
</evidence>
<evidence type="ECO:0000313" key="9">
    <source>
        <dbReference type="Proteomes" id="UP000180280"/>
    </source>
</evidence>
<dbReference type="Pfam" id="PF00355">
    <property type="entry name" value="Rieske"/>
    <property type="match status" value="1"/>
</dbReference>
<evidence type="ECO:0000256" key="2">
    <source>
        <dbReference type="ARBA" id="ARBA00022723"/>
    </source>
</evidence>
<accession>A0A1S1X536</accession>
<keyword evidence="1" id="KW-0001">2Fe-2S</keyword>